<dbReference type="InterPro" id="IPR014116">
    <property type="entry name" value="Cyt_c_oxidase_cbb3_FixG"/>
</dbReference>
<feature type="transmembrane region" description="Helical" evidence="7">
    <location>
        <begin position="198"/>
        <end position="219"/>
    </location>
</feature>
<evidence type="ECO:0000313" key="9">
    <source>
        <dbReference type="EMBL" id="MCW9707288.1"/>
    </source>
</evidence>
<evidence type="ECO:0000256" key="5">
    <source>
        <dbReference type="ARBA" id="ARBA00023004"/>
    </source>
</evidence>
<keyword evidence="7" id="KW-0812">Transmembrane</keyword>
<dbReference type="InterPro" id="IPR051684">
    <property type="entry name" value="Electron_Trans/Redox"/>
</dbReference>
<comment type="caution">
    <text evidence="9">The sequence shown here is derived from an EMBL/GenBank/DDBJ whole genome shotgun (WGS) entry which is preliminary data.</text>
</comment>
<evidence type="ECO:0000259" key="8">
    <source>
        <dbReference type="PROSITE" id="PS51379"/>
    </source>
</evidence>
<dbReference type="PANTHER" id="PTHR30176">
    <property type="entry name" value="FERREDOXIN-TYPE PROTEIN NAPH"/>
    <property type="match status" value="1"/>
</dbReference>
<evidence type="ECO:0000256" key="3">
    <source>
        <dbReference type="ARBA" id="ARBA00022723"/>
    </source>
</evidence>
<accession>A0ABT3PNB2</accession>
<evidence type="ECO:0000256" key="6">
    <source>
        <dbReference type="ARBA" id="ARBA00023014"/>
    </source>
</evidence>
<keyword evidence="7" id="KW-1133">Transmembrane helix</keyword>
<dbReference type="Pfam" id="PF11614">
    <property type="entry name" value="FixG_C"/>
    <property type="match status" value="1"/>
</dbReference>
<dbReference type="InterPro" id="IPR032879">
    <property type="entry name" value="FixG_C"/>
</dbReference>
<gene>
    <name evidence="9" type="primary">ccoG</name>
    <name evidence="9" type="ORF">J6I44_10495</name>
</gene>
<keyword evidence="1" id="KW-0813">Transport</keyword>
<organism evidence="9 10">
    <name type="scientific">Fodinibius salsisoli</name>
    <dbReference type="NCBI Taxonomy" id="2820877"/>
    <lineage>
        <taxon>Bacteria</taxon>
        <taxon>Pseudomonadati</taxon>
        <taxon>Balneolota</taxon>
        <taxon>Balneolia</taxon>
        <taxon>Balneolales</taxon>
        <taxon>Balneolaceae</taxon>
        <taxon>Fodinibius</taxon>
    </lineage>
</organism>
<dbReference type="PROSITE" id="PS51379">
    <property type="entry name" value="4FE4S_FER_2"/>
    <property type="match status" value="1"/>
</dbReference>
<evidence type="ECO:0000256" key="7">
    <source>
        <dbReference type="SAM" id="Phobius"/>
    </source>
</evidence>
<dbReference type="SUPFAM" id="SSF54862">
    <property type="entry name" value="4Fe-4S ferredoxins"/>
    <property type="match status" value="1"/>
</dbReference>
<dbReference type="RefSeq" id="WP_265766051.1">
    <property type="nucleotide sequence ID" value="NZ_JAGGJA010000006.1"/>
</dbReference>
<dbReference type="InterPro" id="IPR009051">
    <property type="entry name" value="Helical_ferredxn"/>
</dbReference>
<feature type="transmembrane region" description="Helical" evidence="7">
    <location>
        <begin position="352"/>
        <end position="372"/>
    </location>
</feature>
<dbReference type="Pfam" id="PF13746">
    <property type="entry name" value="Fer4_18"/>
    <property type="match status" value="1"/>
</dbReference>
<keyword evidence="7" id="KW-0472">Membrane</keyword>
<dbReference type="EMBL" id="JAGGJA010000006">
    <property type="protein sequence ID" value="MCW9707288.1"/>
    <property type="molecule type" value="Genomic_DNA"/>
</dbReference>
<keyword evidence="2" id="KW-0004">4Fe-4S</keyword>
<evidence type="ECO:0000313" key="10">
    <source>
        <dbReference type="Proteomes" id="UP001207918"/>
    </source>
</evidence>
<dbReference type="PROSITE" id="PS00198">
    <property type="entry name" value="4FE4S_FER_1"/>
    <property type="match status" value="1"/>
</dbReference>
<evidence type="ECO:0000256" key="2">
    <source>
        <dbReference type="ARBA" id="ARBA00022485"/>
    </source>
</evidence>
<sequence length="483" mass="55078">MSSDKDRRIDKDSFRDHLSTVDKEGKRNWIFPKKPSGRYYKARNIVAVLLLLLFFSGPFITINGQPILLLNIIERKFVIFGMAFWPQDLGLLVFGALSFIIFIVLFTAIFGRLWCGWACPQTIFMEMVFRRVEYWIEGDRAQQIRLNRSEWNWNKIWRKTLKHSVFFGMAFLISNLFLAYIIGKDQLFTIITDPPSQHLAGLASITVFSGVFYGVFAFLREQVCHFICPYGRMQSVLLDNNSINVMYDYKRGEPRTKPQNRDDLGRKATLDDLGLSPETNYGDCIDCHQCVRVCPMGIDIRNGTQLECVHCTACIDACDDVMDKINKPRGLIRYSSENAIRKENGKNFTPRVAGYSSILVVLLITFFTFLSMRADTETSILRQPGTMFQKLPNNQYSNIYEVKVINKTFEPIQYEVKLLQPGGELTPLGDFSEVPAQGSTKGRLLVKLPVELLAGSQTELTFNVYANGEKVETITSGFIGPNL</sequence>
<name>A0ABT3PNB2_9BACT</name>
<evidence type="ECO:0000256" key="1">
    <source>
        <dbReference type="ARBA" id="ARBA00022448"/>
    </source>
</evidence>
<dbReference type="InterPro" id="IPR017896">
    <property type="entry name" value="4Fe4S_Fe-S-bd"/>
</dbReference>
<feature type="transmembrane region" description="Helical" evidence="7">
    <location>
        <begin position="45"/>
        <end position="69"/>
    </location>
</feature>
<dbReference type="Proteomes" id="UP001207918">
    <property type="component" value="Unassembled WGS sequence"/>
</dbReference>
<proteinExistence type="predicted"/>
<feature type="transmembrane region" description="Helical" evidence="7">
    <location>
        <begin position="165"/>
        <end position="183"/>
    </location>
</feature>
<feature type="domain" description="4Fe-4S ferredoxin-type" evidence="8">
    <location>
        <begin position="275"/>
        <end position="303"/>
    </location>
</feature>
<reference evidence="9 10" key="1">
    <citation type="submission" date="2021-03" db="EMBL/GenBank/DDBJ databases">
        <title>Aliifodinibius sp. nov., a new bacterium isolated from saline soil.</title>
        <authorList>
            <person name="Galisteo C."/>
            <person name="De La Haba R."/>
            <person name="Sanchez-Porro C."/>
            <person name="Ventosa A."/>
        </authorList>
    </citation>
    <scope>NUCLEOTIDE SEQUENCE [LARGE SCALE GENOMIC DNA]</scope>
    <source>
        <strain evidence="9 10">1BSP15-2V2</strain>
    </source>
</reference>
<dbReference type="NCBIfam" id="TIGR02745">
    <property type="entry name" value="ccoG_rdxA_fixG"/>
    <property type="match status" value="1"/>
</dbReference>
<dbReference type="Pfam" id="PF12801">
    <property type="entry name" value="Fer4_5"/>
    <property type="match status" value="1"/>
</dbReference>
<dbReference type="PANTHER" id="PTHR30176:SF3">
    <property type="entry name" value="FERREDOXIN-TYPE PROTEIN NAPH"/>
    <property type="match status" value="1"/>
</dbReference>
<keyword evidence="3" id="KW-0479">Metal-binding</keyword>
<keyword evidence="5" id="KW-0408">Iron</keyword>
<evidence type="ECO:0000256" key="4">
    <source>
        <dbReference type="ARBA" id="ARBA00022982"/>
    </source>
</evidence>
<dbReference type="Gene3D" id="2.60.40.10">
    <property type="entry name" value="Immunoglobulins"/>
    <property type="match status" value="1"/>
</dbReference>
<keyword evidence="6" id="KW-0411">Iron-sulfur</keyword>
<keyword evidence="10" id="KW-1185">Reference proteome</keyword>
<keyword evidence="4" id="KW-0249">Electron transport</keyword>
<protein>
    <submittedName>
        <fullName evidence="9">Cytochrome c oxidase accessory protein CcoG</fullName>
    </submittedName>
</protein>
<dbReference type="Gene3D" id="1.10.1060.10">
    <property type="entry name" value="Alpha-helical ferredoxin"/>
    <property type="match status" value="1"/>
</dbReference>
<feature type="transmembrane region" description="Helical" evidence="7">
    <location>
        <begin position="89"/>
        <end position="115"/>
    </location>
</feature>
<dbReference type="InterPro" id="IPR013783">
    <property type="entry name" value="Ig-like_fold"/>
</dbReference>
<dbReference type="InterPro" id="IPR017900">
    <property type="entry name" value="4Fe4S_Fe_S_CS"/>
</dbReference>